<evidence type="ECO:0000313" key="3">
    <source>
        <dbReference type="Proteomes" id="UP000244892"/>
    </source>
</evidence>
<gene>
    <name evidence="2" type="ORF">DEH84_00280</name>
</gene>
<dbReference type="RefSeq" id="WP_109033775.1">
    <property type="nucleotide sequence ID" value="NZ_CP029210.1"/>
</dbReference>
<dbReference type="AlphaFoldDB" id="A0A2U8FMB7"/>
<accession>A0A2U8FMB7</accession>
<evidence type="ECO:0000256" key="1">
    <source>
        <dbReference type="SAM" id="MobiDB-lite"/>
    </source>
</evidence>
<dbReference type="EMBL" id="CP029210">
    <property type="protein sequence ID" value="AWI52057.1"/>
    <property type="molecule type" value="Genomic_DNA"/>
</dbReference>
<reference evidence="2 3" key="1">
    <citation type="submission" date="2018-05" db="EMBL/GenBank/DDBJ databases">
        <title>complete genome sequence of Aquabacterium olei NBRC 110486.</title>
        <authorList>
            <person name="Tang B."/>
            <person name="Chang J."/>
            <person name="Zhang L."/>
            <person name="Yang H."/>
        </authorList>
    </citation>
    <scope>NUCLEOTIDE SEQUENCE [LARGE SCALE GENOMIC DNA]</scope>
    <source>
        <strain evidence="2 3">NBRC 110486</strain>
    </source>
</reference>
<protein>
    <submittedName>
        <fullName evidence="2">Uncharacterized protein</fullName>
    </submittedName>
</protein>
<dbReference type="KEGG" id="aon:DEH84_00280"/>
<dbReference type="OrthoDB" id="9153761at2"/>
<proteinExistence type="predicted"/>
<name>A0A2U8FMB7_9BURK</name>
<dbReference type="Proteomes" id="UP000244892">
    <property type="component" value="Chromosome"/>
</dbReference>
<feature type="region of interest" description="Disordered" evidence="1">
    <location>
        <begin position="60"/>
        <end position="92"/>
    </location>
</feature>
<organism evidence="2 3">
    <name type="scientific">Aquabacterium olei</name>
    <dbReference type="NCBI Taxonomy" id="1296669"/>
    <lineage>
        <taxon>Bacteria</taxon>
        <taxon>Pseudomonadati</taxon>
        <taxon>Pseudomonadota</taxon>
        <taxon>Betaproteobacteria</taxon>
        <taxon>Burkholderiales</taxon>
        <taxon>Aquabacterium</taxon>
    </lineage>
</organism>
<sequence length="92" mass="9694">MSIVVYWLSAQGPGVQGFADGELSEALAFAEAQRKARSAEGQPLHSHVVISTELGDHVGLAGVSDERPADYSWTKSHRGGPPDKGNPPKTLA</sequence>
<keyword evidence="3" id="KW-1185">Reference proteome</keyword>
<evidence type="ECO:0000313" key="2">
    <source>
        <dbReference type="EMBL" id="AWI52057.1"/>
    </source>
</evidence>